<dbReference type="GO" id="GO:0005634">
    <property type="term" value="C:nucleus"/>
    <property type="evidence" value="ECO:0007669"/>
    <property type="project" value="UniProtKB-ARBA"/>
</dbReference>
<dbReference type="PANTHER" id="PTHR28582">
    <property type="entry name" value="TRNA-SPLICING ENDONUCLEASE SUBUNIT SEN15"/>
    <property type="match status" value="1"/>
</dbReference>
<dbReference type="AlphaFoldDB" id="A0A1S4MYX3"/>
<dbReference type="InterPro" id="IPR011856">
    <property type="entry name" value="tRNA_endonuc-like_dom_sf"/>
</dbReference>
<dbReference type="Proteomes" id="UP000009046">
    <property type="component" value="Unassembled WGS sequence"/>
</dbReference>
<feature type="domain" description="tRNA-splicing endonuclease subunit Sen15" evidence="3">
    <location>
        <begin position="31"/>
        <end position="122"/>
    </location>
</feature>
<dbReference type="Gene3D" id="3.40.1350.10">
    <property type="match status" value="1"/>
</dbReference>
<proteinExistence type="inferred from homology"/>
<name>A0A1S4MYX3_PEDHC</name>
<dbReference type="InterPro" id="IPR018593">
    <property type="entry name" value="tRNA-endonuc_su_Sen15"/>
</dbReference>
<evidence type="ECO:0000313" key="4">
    <source>
        <dbReference type="EnsemblMetazoa" id="PHUM537480-PA"/>
    </source>
</evidence>
<dbReference type="InterPro" id="IPR036167">
    <property type="entry name" value="tRNA_intron_Endo_cat-like_sf"/>
</dbReference>
<keyword evidence="5" id="KW-1185">Reference proteome</keyword>
<evidence type="ECO:0000256" key="2">
    <source>
        <dbReference type="ARBA" id="ARBA00022694"/>
    </source>
</evidence>
<dbReference type="GO" id="GO:0006388">
    <property type="term" value="P:tRNA splicing, via endonucleolytic cleavage and ligation"/>
    <property type="evidence" value="ECO:0007669"/>
    <property type="project" value="InterPro"/>
</dbReference>
<evidence type="ECO:0000259" key="3">
    <source>
        <dbReference type="Pfam" id="PF09631"/>
    </source>
</evidence>
<dbReference type="GO" id="GO:0003676">
    <property type="term" value="F:nucleic acid binding"/>
    <property type="evidence" value="ECO:0007669"/>
    <property type="project" value="InterPro"/>
</dbReference>
<organism evidence="4 5">
    <name type="scientific">Pediculus humanus subsp. corporis</name>
    <name type="common">Body louse</name>
    <dbReference type="NCBI Taxonomy" id="121224"/>
    <lineage>
        <taxon>Eukaryota</taxon>
        <taxon>Metazoa</taxon>
        <taxon>Ecdysozoa</taxon>
        <taxon>Arthropoda</taxon>
        <taxon>Hexapoda</taxon>
        <taxon>Insecta</taxon>
        <taxon>Pterygota</taxon>
        <taxon>Neoptera</taxon>
        <taxon>Paraneoptera</taxon>
        <taxon>Psocodea</taxon>
        <taxon>Troctomorpha</taxon>
        <taxon>Phthiraptera</taxon>
        <taxon>Anoplura</taxon>
        <taxon>Pediculidae</taxon>
        <taxon>Pediculus</taxon>
    </lineage>
</organism>
<dbReference type="EnsemblMetazoa" id="PHUM537480-RA">
    <property type="protein sequence ID" value="PHUM537480-PA"/>
    <property type="gene ID" value="PHUM537480"/>
</dbReference>
<accession>A0A1S4MYX3</accession>
<sequence>MENHPLLKELLNFCSTHNLDTSKAHLVFESYIELIEVQKFFTLNYHYNEILKMFYFIGQKEKSNSKPEIYIPILSHEQLSPEDIDNWMKILNTDNEKLNFLIRERDSSSVCYQITKGLIKPDSPLETIDKKNCEYKKNQLNNFIYTNRKQIYTKALKES</sequence>
<dbReference type="EMBL" id="AAZO01006526">
    <property type="status" value="NOT_ANNOTATED_CDS"/>
    <property type="molecule type" value="Genomic_DNA"/>
</dbReference>
<protein>
    <recommendedName>
        <fullName evidence="3">tRNA-splicing endonuclease subunit Sen15 domain-containing protein</fullName>
    </recommendedName>
</protein>
<dbReference type="SUPFAM" id="SSF53032">
    <property type="entry name" value="tRNA-intron endonuclease catalytic domain-like"/>
    <property type="match status" value="1"/>
</dbReference>
<dbReference type="PANTHER" id="PTHR28582:SF1">
    <property type="entry name" value="TRNA-SPLICING ENDONUCLEASE SUBUNIT SEN15"/>
    <property type="match status" value="1"/>
</dbReference>
<reference evidence="4" key="1">
    <citation type="submission" date="2020-05" db="UniProtKB">
        <authorList>
            <consortium name="EnsemblMetazoa"/>
        </authorList>
    </citation>
    <scope>IDENTIFICATION</scope>
    <source>
        <strain evidence="4">USDA</strain>
    </source>
</reference>
<comment type="similarity">
    <text evidence="1">Belongs to the SEN15 family.</text>
</comment>
<evidence type="ECO:0000256" key="1">
    <source>
        <dbReference type="ARBA" id="ARBA00006091"/>
    </source>
</evidence>
<dbReference type="Pfam" id="PF09631">
    <property type="entry name" value="Sen15"/>
    <property type="match status" value="1"/>
</dbReference>
<keyword evidence="2" id="KW-0819">tRNA processing</keyword>
<dbReference type="VEuPathDB" id="VectorBase:PHUM537480"/>
<dbReference type="InParanoid" id="A0A1S4MYX3"/>
<evidence type="ECO:0000313" key="5">
    <source>
        <dbReference type="Proteomes" id="UP000009046"/>
    </source>
</evidence>